<dbReference type="SUPFAM" id="SSF53474">
    <property type="entry name" value="alpha/beta-Hydrolases"/>
    <property type="match status" value="1"/>
</dbReference>
<reference evidence="4 5" key="1">
    <citation type="submission" date="2016-02" db="EMBL/GenBank/DDBJ databases">
        <title>Genome analysis of coral dinoflagellate symbionts highlights evolutionary adaptations to a symbiotic lifestyle.</title>
        <authorList>
            <person name="Aranda M."/>
            <person name="Li Y."/>
            <person name="Liew Y.J."/>
            <person name="Baumgarten S."/>
            <person name="Simakov O."/>
            <person name="Wilson M."/>
            <person name="Piel J."/>
            <person name="Ashoor H."/>
            <person name="Bougouffa S."/>
            <person name="Bajic V.B."/>
            <person name="Ryu T."/>
            <person name="Ravasi T."/>
            <person name="Bayer T."/>
            <person name="Micklem G."/>
            <person name="Kim H."/>
            <person name="Bhak J."/>
            <person name="Lajeunesse T.C."/>
            <person name="Voolstra C.R."/>
        </authorList>
    </citation>
    <scope>NUCLEOTIDE SEQUENCE [LARGE SCALE GENOMIC DNA]</scope>
    <source>
        <strain evidence="4 5">CCMP2467</strain>
    </source>
</reference>
<proteinExistence type="predicted"/>
<dbReference type="Proteomes" id="UP000186817">
    <property type="component" value="Unassembled WGS sequence"/>
</dbReference>
<sequence length="198" mass="20999">MRRGLRCLLILALALRWANTAPSCMAQPRLLCLHGKGGNGPNFAERLRPLAERAELVCVDAPHSLPPGFAWWHLPPGERPFDGILGFSQGAILVAALVALGDFRKGGALASCRCLILAGSAVPGPFRRQLADLAGSGDRGDFRALHTIGRSDTMNPPEGAHEVARAVGGEVFEFDGGHEVPLDEAALGTYSSFLSKKP</sequence>
<feature type="chain" id="PRO_5010195898" evidence="2">
    <location>
        <begin position="21"/>
        <end position="198"/>
    </location>
</feature>
<dbReference type="OMA" id="FAWWHLP"/>
<accession>A0A1Q9CY59</accession>
<dbReference type="InterPro" id="IPR029058">
    <property type="entry name" value="AB_hydrolase_fold"/>
</dbReference>
<dbReference type="EMBL" id="LSRX01000839">
    <property type="protein sequence ID" value="OLP87856.1"/>
    <property type="molecule type" value="Genomic_DNA"/>
</dbReference>
<comment type="caution">
    <text evidence="4">The sequence shown here is derived from an EMBL/GenBank/DDBJ whole genome shotgun (WGS) entry which is preliminary data.</text>
</comment>
<feature type="domain" description="Serine hydrolase" evidence="3">
    <location>
        <begin position="79"/>
        <end position="184"/>
    </location>
</feature>
<dbReference type="Pfam" id="PF03959">
    <property type="entry name" value="FSH1"/>
    <property type="match status" value="1"/>
</dbReference>
<keyword evidence="5" id="KW-1185">Reference proteome</keyword>
<evidence type="ECO:0000256" key="1">
    <source>
        <dbReference type="ARBA" id="ARBA00022801"/>
    </source>
</evidence>
<gene>
    <name evidence="4" type="ORF">AK812_SmicGene30883</name>
</gene>
<dbReference type="PANTHER" id="PTHR48070">
    <property type="entry name" value="ESTERASE OVCA2"/>
    <property type="match status" value="1"/>
</dbReference>
<keyword evidence="2" id="KW-0732">Signal</keyword>
<dbReference type="PANTHER" id="PTHR48070:SF6">
    <property type="entry name" value="ESTERASE OVCA2"/>
    <property type="match status" value="1"/>
</dbReference>
<dbReference type="OrthoDB" id="414698at2759"/>
<evidence type="ECO:0000259" key="3">
    <source>
        <dbReference type="Pfam" id="PF03959"/>
    </source>
</evidence>
<dbReference type="GO" id="GO:0016787">
    <property type="term" value="F:hydrolase activity"/>
    <property type="evidence" value="ECO:0007669"/>
    <property type="project" value="UniProtKB-KW"/>
</dbReference>
<dbReference type="InterPro" id="IPR005645">
    <property type="entry name" value="FSH-like_dom"/>
</dbReference>
<evidence type="ECO:0000256" key="2">
    <source>
        <dbReference type="SAM" id="SignalP"/>
    </source>
</evidence>
<evidence type="ECO:0000313" key="4">
    <source>
        <dbReference type="EMBL" id="OLP87856.1"/>
    </source>
</evidence>
<feature type="signal peptide" evidence="2">
    <location>
        <begin position="1"/>
        <end position="20"/>
    </location>
</feature>
<protein>
    <submittedName>
        <fullName evidence="4">UPF0483 protein</fullName>
    </submittedName>
</protein>
<dbReference type="AlphaFoldDB" id="A0A1Q9CY59"/>
<keyword evidence="1" id="KW-0378">Hydrolase</keyword>
<dbReference type="InterPro" id="IPR050593">
    <property type="entry name" value="LovG"/>
</dbReference>
<dbReference type="Gene3D" id="3.40.50.1820">
    <property type="entry name" value="alpha/beta hydrolase"/>
    <property type="match status" value="2"/>
</dbReference>
<name>A0A1Q9CY59_SYMMI</name>
<dbReference type="GO" id="GO:0005634">
    <property type="term" value="C:nucleus"/>
    <property type="evidence" value="ECO:0007669"/>
    <property type="project" value="TreeGrafter"/>
</dbReference>
<organism evidence="4 5">
    <name type="scientific">Symbiodinium microadriaticum</name>
    <name type="common">Dinoflagellate</name>
    <name type="synonym">Zooxanthella microadriatica</name>
    <dbReference type="NCBI Taxonomy" id="2951"/>
    <lineage>
        <taxon>Eukaryota</taxon>
        <taxon>Sar</taxon>
        <taxon>Alveolata</taxon>
        <taxon>Dinophyceae</taxon>
        <taxon>Suessiales</taxon>
        <taxon>Symbiodiniaceae</taxon>
        <taxon>Symbiodinium</taxon>
    </lineage>
</organism>
<dbReference type="GO" id="GO:0005737">
    <property type="term" value="C:cytoplasm"/>
    <property type="evidence" value="ECO:0007669"/>
    <property type="project" value="TreeGrafter"/>
</dbReference>
<evidence type="ECO:0000313" key="5">
    <source>
        <dbReference type="Proteomes" id="UP000186817"/>
    </source>
</evidence>